<comment type="caution">
    <text evidence="1">The sequence shown here is derived from an EMBL/GenBank/DDBJ whole genome shotgun (WGS) entry which is preliminary data.</text>
</comment>
<name>A0A7W6J3E4_9HYPH</name>
<proteinExistence type="predicted"/>
<accession>A0A7W6J3E4</accession>
<keyword evidence="2" id="KW-1185">Reference proteome</keyword>
<dbReference type="RefSeq" id="WP_183365266.1">
    <property type="nucleotide sequence ID" value="NZ_JACIEZ010000002.1"/>
</dbReference>
<reference evidence="1 2" key="1">
    <citation type="submission" date="2020-08" db="EMBL/GenBank/DDBJ databases">
        <title>Genomic Encyclopedia of Type Strains, Phase IV (KMG-IV): sequencing the most valuable type-strain genomes for metagenomic binning, comparative biology and taxonomic classification.</title>
        <authorList>
            <person name="Goeker M."/>
        </authorList>
    </citation>
    <scope>NUCLEOTIDE SEQUENCE [LARGE SCALE GENOMIC DNA]</scope>
    <source>
        <strain evidence="1 2">DSM 29853</strain>
    </source>
</reference>
<evidence type="ECO:0000313" key="1">
    <source>
        <dbReference type="EMBL" id="MBB4064024.1"/>
    </source>
</evidence>
<dbReference type="Proteomes" id="UP000528286">
    <property type="component" value="Unassembled WGS sequence"/>
</dbReference>
<sequence>MSDFTPRQAVDAYLGGEALDPFVLRAAVAQLVAAYDEVTDLAFDAVDDPMNAKAFGELATELLHQQTLLEDFLVSTDAVTALPDLIRSRPTRKTTRV</sequence>
<dbReference type="EMBL" id="JACIEZ010000002">
    <property type="protein sequence ID" value="MBB4064024.1"/>
    <property type="molecule type" value="Genomic_DNA"/>
</dbReference>
<evidence type="ECO:0000313" key="2">
    <source>
        <dbReference type="Proteomes" id="UP000528286"/>
    </source>
</evidence>
<gene>
    <name evidence="1" type="ORF">GGR23_001201</name>
</gene>
<dbReference type="AlphaFoldDB" id="A0A7W6J3E4"/>
<protein>
    <submittedName>
        <fullName evidence="1">Uncharacterized protein</fullName>
    </submittedName>
</protein>
<organism evidence="1 2">
    <name type="scientific">Gellertiella hungarica</name>
    <dbReference type="NCBI Taxonomy" id="1572859"/>
    <lineage>
        <taxon>Bacteria</taxon>
        <taxon>Pseudomonadati</taxon>
        <taxon>Pseudomonadota</taxon>
        <taxon>Alphaproteobacteria</taxon>
        <taxon>Hyphomicrobiales</taxon>
        <taxon>Rhizobiaceae</taxon>
        <taxon>Gellertiella</taxon>
    </lineage>
</organism>